<dbReference type="Proteomes" id="UP000790377">
    <property type="component" value="Unassembled WGS sequence"/>
</dbReference>
<reference evidence="1" key="1">
    <citation type="journal article" date="2021" name="New Phytol.">
        <title>Evolutionary innovations through gain and loss of genes in the ectomycorrhizal Boletales.</title>
        <authorList>
            <person name="Wu G."/>
            <person name="Miyauchi S."/>
            <person name="Morin E."/>
            <person name="Kuo A."/>
            <person name="Drula E."/>
            <person name="Varga T."/>
            <person name="Kohler A."/>
            <person name="Feng B."/>
            <person name="Cao Y."/>
            <person name="Lipzen A."/>
            <person name="Daum C."/>
            <person name="Hundley H."/>
            <person name="Pangilinan J."/>
            <person name="Johnson J."/>
            <person name="Barry K."/>
            <person name="LaButti K."/>
            <person name="Ng V."/>
            <person name="Ahrendt S."/>
            <person name="Min B."/>
            <person name="Choi I.G."/>
            <person name="Park H."/>
            <person name="Plett J.M."/>
            <person name="Magnuson J."/>
            <person name="Spatafora J.W."/>
            <person name="Nagy L.G."/>
            <person name="Henrissat B."/>
            <person name="Grigoriev I.V."/>
            <person name="Yang Z.L."/>
            <person name="Xu J."/>
            <person name="Martin F.M."/>
        </authorList>
    </citation>
    <scope>NUCLEOTIDE SEQUENCE</scope>
    <source>
        <strain evidence="1">ATCC 28755</strain>
    </source>
</reference>
<name>A0ACB8A8M9_9AGAM</name>
<proteinExistence type="predicted"/>
<gene>
    <name evidence="1" type="ORF">BJ138DRAFT_1155354</name>
</gene>
<comment type="caution">
    <text evidence="1">The sequence shown here is derived from an EMBL/GenBank/DDBJ whole genome shotgun (WGS) entry which is preliminary data.</text>
</comment>
<protein>
    <submittedName>
        <fullName evidence="1">Uncharacterized protein</fullName>
    </submittedName>
</protein>
<evidence type="ECO:0000313" key="1">
    <source>
        <dbReference type="EMBL" id="KAH7909424.1"/>
    </source>
</evidence>
<accession>A0ACB8A8M9</accession>
<dbReference type="EMBL" id="MU267761">
    <property type="protein sequence ID" value="KAH7909424.1"/>
    <property type="molecule type" value="Genomic_DNA"/>
</dbReference>
<keyword evidence="2" id="KW-1185">Reference proteome</keyword>
<organism evidence="1 2">
    <name type="scientific">Hygrophoropsis aurantiaca</name>
    <dbReference type="NCBI Taxonomy" id="72124"/>
    <lineage>
        <taxon>Eukaryota</taxon>
        <taxon>Fungi</taxon>
        <taxon>Dikarya</taxon>
        <taxon>Basidiomycota</taxon>
        <taxon>Agaricomycotina</taxon>
        <taxon>Agaricomycetes</taxon>
        <taxon>Agaricomycetidae</taxon>
        <taxon>Boletales</taxon>
        <taxon>Coniophorineae</taxon>
        <taxon>Hygrophoropsidaceae</taxon>
        <taxon>Hygrophoropsis</taxon>
    </lineage>
</organism>
<sequence length="569" mass="61944">MRVFVSLVLLASNALAIALPHCRCTYGEKCWPSPDEFSKLESQVSQPLIYPRPTAAVCYPANKPSGNCSGLVDTWTDGRWRANQPGTMETPNWETYTFKNGSIDACYLNATLGIPCGQGNVPVIGVDARSSSDIRAAVKFAVQHNLRLVVKNTGHDYFGRSTARGAFVIWTHNMKNIAYNATFVPQGAPSHDVYDAITLGAGVQWYEAYEAVQAKGRVVVGGASVGGSVGAAGGWVLGGGHSSLSPTYGLGVDNVVEMTVVLSTGQLLTVNSYQHPDLFWALRGGGGGTFGILTSVTYRTYPVLPVQAALFAVNVSTPGVMQDFFAEFLRLHPTFSDAGWGGYGNSYSNQLSFIYLKPNATEAQANETFGPLLSFTQNLTSQGVSAVWKPTHFDSWYEMYLKFFSGVGQVGTNLMLGSRLIPRDTLANHSKELTEIVLPNGLTWNSVAGGQVSKIDPDSVGVNPAWRKAVLHITFGVGWDFGATAQAINAQIEILKAEEKKLHDLTPKSGAYFNEASLFEENWQYAFFGTHYPRLKAIKDKYDPHRLFIVAEGVGSEEWDSDLNCPWWV</sequence>
<evidence type="ECO:0000313" key="2">
    <source>
        <dbReference type="Proteomes" id="UP000790377"/>
    </source>
</evidence>